<reference evidence="4 5" key="1">
    <citation type="submission" date="2017-05" db="EMBL/GenBank/DDBJ databases">
        <title>Draft genome sequence of Elsinoe australis.</title>
        <authorList>
            <person name="Cheng Q."/>
        </authorList>
    </citation>
    <scope>NUCLEOTIDE SEQUENCE [LARGE SCALE GENOMIC DNA]</scope>
    <source>
        <strain evidence="4 5">NL1</strain>
    </source>
</reference>
<proteinExistence type="inferred from homology"/>
<evidence type="ECO:0000313" key="4">
    <source>
        <dbReference type="EMBL" id="PSK43644.1"/>
    </source>
</evidence>
<protein>
    <submittedName>
        <fullName evidence="4">Sterol-4-alpha-carboxylate 3-dehydrogenase, decarboxylating</fullName>
    </submittedName>
</protein>
<keyword evidence="5" id="KW-1185">Reference proteome</keyword>
<dbReference type="InterPro" id="IPR050177">
    <property type="entry name" value="Lipid_A_modif_metabolic_enz"/>
</dbReference>
<dbReference type="EMBL" id="NHZQ01000305">
    <property type="protein sequence ID" value="PSK43644.1"/>
    <property type="molecule type" value="Genomic_DNA"/>
</dbReference>
<keyword evidence="2" id="KW-0560">Oxidoreductase</keyword>
<organism evidence="4 5">
    <name type="scientific">Elsinoe australis</name>
    <dbReference type="NCBI Taxonomy" id="40998"/>
    <lineage>
        <taxon>Eukaryota</taxon>
        <taxon>Fungi</taxon>
        <taxon>Dikarya</taxon>
        <taxon>Ascomycota</taxon>
        <taxon>Pezizomycotina</taxon>
        <taxon>Dothideomycetes</taxon>
        <taxon>Dothideomycetidae</taxon>
        <taxon>Myriangiales</taxon>
        <taxon>Elsinoaceae</taxon>
        <taxon>Elsinoe</taxon>
    </lineage>
</organism>
<name>A0A2P7Z609_9PEZI</name>
<dbReference type="SUPFAM" id="SSF51735">
    <property type="entry name" value="NAD(P)-binding Rossmann-fold domains"/>
    <property type="match status" value="1"/>
</dbReference>
<dbReference type="GO" id="GO:0006694">
    <property type="term" value="P:steroid biosynthetic process"/>
    <property type="evidence" value="ECO:0007669"/>
    <property type="project" value="InterPro"/>
</dbReference>
<feature type="domain" description="3-beta hydroxysteroid dehydrogenase/isomerase" evidence="3">
    <location>
        <begin position="28"/>
        <end position="318"/>
    </location>
</feature>
<dbReference type="Proteomes" id="UP000243723">
    <property type="component" value="Unassembled WGS sequence"/>
</dbReference>
<dbReference type="STRING" id="40998.A0A2P7Z609"/>
<dbReference type="Pfam" id="PF01073">
    <property type="entry name" value="3Beta_HSD"/>
    <property type="match status" value="1"/>
</dbReference>
<comment type="caution">
    <text evidence="4">The sequence shown here is derived from an EMBL/GenBank/DDBJ whole genome shotgun (WGS) entry which is preliminary data.</text>
</comment>
<sequence>MKYKSPNVFDCPKYPLSDYRRIRTMKVLVTGGSGFVGTATIHALHTAHPDWTIYNLDLHPPSSPTSPSSPSSPSTFLKADITSLPALHSLLSSLPRLDSIIHIAGLIPSGTSRYRPTPTVLSHVNAINITGTSNILTAARAARVKSLVYTSSCTVITDDLEHDYPLMRESLLPSGGATLPYGASKAAAEKLVLDADGAEMATCALRPATVIGAGDSYGVVRTIAGLTRAERAFCIGEGDNLFDFVEVRNVAGAVVGAVENLLGMLGVGDEDDGVDEGDGGDEVGKGERRSARGKAIFVSNGQPVYFRDFMKAVWARCDGHVPWDVKVPEGLAWWLGLVSETMGWVIGREVALSRGSVMDAVGTRYADITRARELLGYEPRIGMAEAVRVACDDYLRQRREEEMRKAERKEK</sequence>
<evidence type="ECO:0000313" key="5">
    <source>
        <dbReference type="Proteomes" id="UP000243723"/>
    </source>
</evidence>
<dbReference type="InterPro" id="IPR002225">
    <property type="entry name" value="3Beta_OHSteriod_DH/Estase"/>
</dbReference>
<dbReference type="GO" id="GO:0016616">
    <property type="term" value="F:oxidoreductase activity, acting on the CH-OH group of donors, NAD or NADP as acceptor"/>
    <property type="evidence" value="ECO:0007669"/>
    <property type="project" value="InterPro"/>
</dbReference>
<dbReference type="PANTHER" id="PTHR43245:SF51">
    <property type="entry name" value="SHORT CHAIN DEHYDROGENASE_REDUCTASE FAMILY 42E, MEMBER 2"/>
    <property type="match status" value="1"/>
</dbReference>
<comment type="similarity">
    <text evidence="1">Belongs to the 3-beta-HSD family.</text>
</comment>
<dbReference type="OrthoDB" id="331544at2759"/>
<accession>A0A2P7Z609</accession>
<evidence type="ECO:0000256" key="2">
    <source>
        <dbReference type="ARBA" id="ARBA00023002"/>
    </source>
</evidence>
<evidence type="ECO:0000259" key="3">
    <source>
        <dbReference type="Pfam" id="PF01073"/>
    </source>
</evidence>
<dbReference type="AlphaFoldDB" id="A0A2P7Z609"/>
<dbReference type="Gene3D" id="3.40.50.720">
    <property type="entry name" value="NAD(P)-binding Rossmann-like Domain"/>
    <property type="match status" value="1"/>
</dbReference>
<evidence type="ECO:0000256" key="1">
    <source>
        <dbReference type="ARBA" id="ARBA00009219"/>
    </source>
</evidence>
<dbReference type="InterPro" id="IPR036291">
    <property type="entry name" value="NAD(P)-bd_dom_sf"/>
</dbReference>
<dbReference type="PANTHER" id="PTHR43245">
    <property type="entry name" value="BIFUNCTIONAL POLYMYXIN RESISTANCE PROTEIN ARNA"/>
    <property type="match status" value="1"/>
</dbReference>
<gene>
    <name evidence="4" type="ORF">B9Z65_7158</name>
</gene>